<dbReference type="RefSeq" id="WP_312549045.1">
    <property type="nucleotide sequence ID" value="NZ_JBHRVV010000001.1"/>
</dbReference>
<reference evidence="2" key="1">
    <citation type="journal article" date="2019" name="Int. J. Syst. Evol. Microbiol.">
        <title>The Global Catalogue of Microorganisms (GCM) 10K type strain sequencing project: providing services to taxonomists for standard genome sequencing and annotation.</title>
        <authorList>
            <consortium name="The Broad Institute Genomics Platform"/>
            <consortium name="The Broad Institute Genome Sequencing Center for Infectious Disease"/>
            <person name="Wu L."/>
            <person name="Ma J."/>
        </authorList>
    </citation>
    <scope>NUCLEOTIDE SEQUENCE [LARGE SCALE GENOMIC DNA]</scope>
    <source>
        <strain evidence="2">CCM 7480</strain>
    </source>
</reference>
<name>A0ABV7PK32_9BURK</name>
<proteinExistence type="predicted"/>
<keyword evidence="2" id="KW-1185">Reference proteome</keyword>
<comment type="caution">
    <text evidence="1">The sequence shown here is derived from an EMBL/GenBank/DDBJ whole genome shotgun (WGS) entry which is preliminary data.</text>
</comment>
<dbReference type="Proteomes" id="UP001595665">
    <property type="component" value="Unassembled WGS sequence"/>
</dbReference>
<dbReference type="PIRSF" id="PIRSF008502">
    <property type="entry name" value="UCP008502"/>
    <property type="match status" value="1"/>
</dbReference>
<accession>A0ABV7PK32</accession>
<evidence type="ECO:0000313" key="1">
    <source>
        <dbReference type="EMBL" id="MFC3459563.1"/>
    </source>
</evidence>
<sequence>MTNKRYIALLRGVNVGRAKRVAMADLRKLVEELGYADVRSVLNSGNIVFSADEVDPAAAAAAIEEGLVLKLGVAARVMVIAGDDLAAVLAENSLLPLATDHARLLVFLLPDAAARDALAPLCERDWGEGALALGQRAAYVWCPDGVLDSAAAAALGKQLGDATTSRNWNTLCKLYALCTEPAPAPRGA</sequence>
<dbReference type="Pfam" id="PF08002">
    <property type="entry name" value="DUF1697"/>
    <property type="match status" value="1"/>
</dbReference>
<evidence type="ECO:0000313" key="2">
    <source>
        <dbReference type="Proteomes" id="UP001595665"/>
    </source>
</evidence>
<dbReference type="PANTHER" id="PTHR36439">
    <property type="entry name" value="BLL4334 PROTEIN"/>
    <property type="match status" value="1"/>
</dbReference>
<gene>
    <name evidence="1" type="ORF">ACFOPH_15115</name>
</gene>
<protein>
    <submittedName>
        <fullName evidence="1">DUF1697 domain-containing protein</fullName>
    </submittedName>
</protein>
<dbReference type="PANTHER" id="PTHR36439:SF1">
    <property type="entry name" value="DUF1697 DOMAIN-CONTAINING PROTEIN"/>
    <property type="match status" value="1"/>
</dbReference>
<organism evidence="1 2">
    <name type="scientific">Massilia haematophila</name>
    <dbReference type="NCBI Taxonomy" id="457923"/>
    <lineage>
        <taxon>Bacteria</taxon>
        <taxon>Pseudomonadati</taxon>
        <taxon>Pseudomonadota</taxon>
        <taxon>Betaproteobacteria</taxon>
        <taxon>Burkholderiales</taxon>
        <taxon>Oxalobacteraceae</taxon>
        <taxon>Telluria group</taxon>
        <taxon>Massilia</taxon>
    </lineage>
</organism>
<dbReference type="EMBL" id="JBHRVV010000001">
    <property type="protein sequence ID" value="MFC3459563.1"/>
    <property type="molecule type" value="Genomic_DNA"/>
</dbReference>
<dbReference type="Gene3D" id="3.30.70.1280">
    <property type="entry name" value="SP0830-like domains"/>
    <property type="match status" value="1"/>
</dbReference>
<dbReference type="SUPFAM" id="SSF160379">
    <property type="entry name" value="SP0830-like"/>
    <property type="match status" value="1"/>
</dbReference>
<dbReference type="InterPro" id="IPR012545">
    <property type="entry name" value="DUF1697"/>
</dbReference>